<dbReference type="Proteomes" id="UP000824366">
    <property type="component" value="Chromosome"/>
</dbReference>
<proteinExistence type="predicted"/>
<reference evidence="1 2" key="1">
    <citation type="journal article" date="2021" name="Microbiol. Spectr.">
        <title>A Single Bacterium Capable of Oxidation and Reduction of Iron at Circumneutral pH.</title>
        <authorList>
            <person name="Kato S."/>
            <person name="Ohkuma M."/>
        </authorList>
    </citation>
    <scope>NUCLEOTIDE SEQUENCE [LARGE SCALE GENOMIC DNA]</scope>
    <source>
        <strain evidence="1 2">MIZ03</strain>
    </source>
</reference>
<accession>A0ABN6DBG8</accession>
<organism evidence="1 2">
    <name type="scientific">Rhodoferax lithotrophicus</name>
    <dbReference type="NCBI Taxonomy" id="2798804"/>
    <lineage>
        <taxon>Bacteria</taxon>
        <taxon>Pseudomonadati</taxon>
        <taxon>Pseudomonadota</taxon>
        <taxon>Betaproteobacteria</taxon>
        <taxon>Burkholderiales</taxon>
        <taxon>Comamonadaceae</taxon>
        <taxon>Rhodoferax</taxon>
    </lineage>
</organism>
<dbReference type="RefSeq" id="WP_223905373.1">
    <property type="nucleotide sequence ID" value="NZ_AP024238.1"/>
</dbReference>
<evidence type="ECO:0000313" key="2">
    <source>
        <dbReference type="Proteomes" id="UP000824366"/>
    </source>
</evidence>
<evidence type="ECO:0000313" key="1">
    <source>
        <dbReference type="EMBL" id="BCO29379.1"/>
    </source>
</evidence>
<name>A0ABN6DBG8_9BURK</name>
<dbReference type="EMBL" id="AP024238">
    <property type="protein sequence ID" value="BCO29379.1"/>
    <property type="molecule type" value="Genomic_DNA"/>
</dbReference>
<sequence>MKLDQLPGNPYSTKVTIAWLVLSHGDSGLRLTACPQPVPDAGMPRLVNWLTHVKPRISAASILKATGISLAQ</sequence>
<protein>
    <submittedName>
        <fullName evidence="1">Uncharacterized protein</fullName>
    </submittedName>
</protein>
<gene>
    <name evidence="1" type="ORF">MIZ03_4302</name>
</gene>
<keyword evidence="2" id="KW-1185">Reference proteome</keyword>